<reference evidence="2 3" key="1">
    <citation type="journal article" date="2014" name="Int. J. Syst. Evol. Microbiol.">
        <title>Complete genome sequence of Corynebacterium casei LMG S-19264T (=DSM 44701T), isolated from a smear-ripened cheese.</title>
        <authorList>
            <consortium name="US DOE Joint Genome Institute (JGI-PGF)"/>
            <person name="Walter F."/>
            <person name="Albersmeier A."/>
            <person name="Kalinowski J."/>
            <person name="Ruckert C."/>
        </authorList>
    </citation>
    <scope>NUCLEOTIDE SEQUENCE [LARGE SCALE GENOMIC DNA]</scope>
    <source>
        <strain evidence="2 3">NBRC 112289</strain>
    </source>
</reference>
<evidence type="ECO:0000313" key="2">
    <source>
        <dbReference type="EMBL" id="GMA27227.1"/>
    </source>
</evidence>
<dbReference type="Proteomes" id="UP001157160">
    <property type="component" value="Unassembled WGS sequence"/>
</dbReference>
<keyword evidence="1" id="KW-0812">Transmembrane</keyword>
<dbReference type="AlphaFoldDB" id="A0AA37XAY1"/>
<organism evidence="2 3">
    <name type="scientific">Arenivirga flava</name>
    <dbReference type="NCBI Taxonomy" id="1930060"/>
    <lineage>
        <taxon>Bacteria</taxon>
        <taxon>Bacillati</taxon>
        <taxon>Actinomycetota</taxon>
        <taxon>Actinomycetes</taxon>
        <taxon>Micrococcales</taxon>
        <taxon>Microbacteriaceae</taxon>
        <taxon>Arenivirga</taxon>
    </lineage>
</organism>
<dbReference type="InterPro" id="IPR008523">
    <property type="entry name" value="DUF805"/>
</dbReference>
<dbReference type="EMBL" id="BSUL01000001">
    <property type="protein sequence ID" value="GMA27227.1"/>
    <property type="molecule type" value="Genomic_DNA"/>
</dbReference>
<evidence type="ECO:0000313" key="3">
    <source>
        <dbReference type="Proteomes" id="UP001157160"/>
    </source>
</evidence>
<feature type="transmembrane region" description="Helical" evidence="1">
    <location>
        <begin position="135"/>
        <end position="154"/>
    </location>
</feature>
<name>A0AA37XAY1_9MICO</name>
<evidence type="ECO:0008006" key="4">
    <source>
        <dbReference type="Google" id="ProtNLM"/>
    </source>
</evidence>
<proteinExistence type="predicted"/>
<protein>
    <recommendedName>
        <fullName evidence="4">DUF805 domain-containing protein</fullName>
    </recommendedName>
</protein>
<comment type="caution">
    <text evidence="2">The sequence shown here is derived from an EMBL/GenBank/DDBJ whole genome shotgun (WGS) entry which is preliminary data.</text>
</comment>
<keyword evidence="1" id="KW-1133">Transmembrane helix</keyword>
<dbReference type="GO" id="GO:0005886">
    <property type="term" value="C:plasma membrane"/>
    <property type="evidence" value="ECO:0007669"/>
    <property type="project" value="TreeGrafter"/>
</dbReference>
<evidence type="ECO:0000256" key="1">
    <source>
        <dbReference type="SAM" id="Phobius"/>
    </source>
</evidence>
<gene>
    <name evidence="2" type="ORF">GCM10025874_04800</name>
</gene>
<sequence length="166" mass="17623">MGRMGIVDEIDVRDAPLRGATLAQAMGRFLSHGLRIRGRASRSEYWWWMLVQAAVSLVLVAGVPALLGYGANPVVLSLAGPFATFPVLESTGPEGTTPGLVVAANMLFIALALGTVLPGITVAVRRLHDANFSGLWLLVSGLPLGPFVLALMLLRSSQPEGERFDC</sequence>
<keyword evidence="1" id="KW-0472">Membrane</keyword>
<feature type="transmembrane region" description="Helical" evidence="1">
    <location>
        <begin position="100"/>
        <end position="123"/>
    </location>
</feature>
<dbReference type="PANTHER" id="PTHR34980:SF2">
    <property type="entry name" value="INNER MEMBRANE PROTEIN YHAH-RELATED"/>
    <property type="match status" value="1"/>
</dbReference>
<dbReference type="Pfam" id="PF05656">
    <property type="entry name" value="DUF805"/>
    <property type="match status" value="1"/>
</dbReference>
<feature type="transmembrane region" description="Helical" evidence="1">
    <location>
        <begin position="45"/>
        <end position="63"/>
    </location>
</feature>
<accession>A0AA37XAY1</accession>
<dbReference type="RefSeq" id="WP_284229665.1">
    <property type="nucleotide sequence ID" value="NZ_BSUL01000001.1"/>
</dbReference>
<keyword evidence="3" id="KW-1185">Reference proteome</keyword>
<dbReference type="PANTHER" id="PTHR34980">
    <property type="entry name" value="INNER MEMBRANE PROTEIN-RELATED-RELATED"/>
    <property type="match status" value="1"/>
</dbReference>